<dbReference type="InterPro" id="IPR008928">
    <property type="entry name" value="6-hairpin_glycosidase_sf"/>
</dbReference>
<dbReference type="GO" id="GO:0005993">
    <property type="term" value="P:trehalose catabolic process"/>
    <property type="evidence" value="ECO:0007669"/>
    <property type="project" value="TreeGrafter"/>
</dbReference>
<dbReference type="Pfam" id="PF01204">
    <property type="entry name" value="Trehalase"/>
    <property type="match status" value="1"/>
</dbReference>
<dbReference type="Proteomes" id="UP000245533">
    <property type="component" value="Unassembled WGS sequence"/>
</dbReference>
<proteinExistence type="predicted"/>
<dbReference type="OrthoDB" id="106887at2"/>
<dbReference type="PANTHER" id="PTHR23403">
    <property type="entry name" value="TREHALASE"/>
    <property type="match status" value="1"/>
</dbReference>
<keyword evidence="4" id="KW-1185">Reference proteome</keyword>
<dbReference type="RefSeq" id="WP_109647270.1">
    <property type="nucleotide sequence ID" value="NZ_QGGB01000008.1"/>
</dbReference>
<dbReference type="EMBL" id="QGGB01000008">
    <property type="protein sequence ID" value="PWN05827.1"/>
    <property type="molecule type" value="Genomic_DNA"/>
</dbReference>
<dbReference type="GO" id="GO:0004555">
    <property type="term" value="F:alpha,alpha-trehalase activity"/>
    <property type="evidence" value="ECO:0007669"/>
    <property type="project" value="InterPro"/>
</dbReference>
<accession>A0A316TMJ9</accession>
<evidence type="ECO:0000313" key="3">
    <source>
        <dbReference type="EMBL" id="PWN05827.1"/>
    </source>
</evidence>
<dbReference type="PROSITE" id="PS00928">
    <property type="entry name" value="TREHALASE_2"/>
    <property type="match status" value="1"/>
</dbReference>
<evidence type="ECO:0000313" key="4">
    <source>
        <dbReference type="Proteomes" id="UP000245533"/>
    </source>
</evidence>
<dbReference type="NCBIfam" id="NF009773">
    <property type="entry name" value="PRK13270.1"/>
    <property type="match status" value="1"/>
</dbReference>
<protein>
    <submittedName>
        <fullName evidence="3">Trehalase</fullName>
    </submittedName>
</protein>
<dbReference type="SUPFAM" id="SSF48208">
    <property type="entry name" value="Six-hairpin glycosidases"/>
    <property type="match status" value="1"/>
</dbReference>
<dbReference type="InterPro" id="IPR001661">
    <property type="entry name" value="Glyco_hydro_37"/>
</dbReference>
<evidence type="ECO:0000256" key="2">
    <source>
        <dbReference type="ARBA" id="ARBA00023295"/>
    </source>
</evidence>
<sequence length="500" mass="57691">MDNSHVRPYIQLSGELFEAVQKARIFSDSKHFVDMTPVGDPEDIKRMYQEEKDEPDFDLKEFVNRHFSGPSSSGEGVQIEQKASCRDHIRELWPSLFRSPDSGVKPGSTLLPLPKPYVVPGGRFREIYYWDSYFTAQGLNADGYPDMVLAMAENFRHLINTTGHIPNGNRAYYLSRSQPPFFAPMADMVVTLHGSEKIRSFLPAVEKEYMFWMDETGGTGRRSVKVETESGPVTLNRYWDDFPAPREESWYEDMKLAEDFPTDQREKLFRNIRAACESGWDFSSRWFADVMNLSSMETTNILPVDLNSLIWYMEEKLADWYRVEGETEKAQKYTRLAAIRKSAIQDLMWSDEKGFFFDYRIDEREMTDIWSLAAVYPLYFGMAEKYQAESVASHLENKFLKDGGLITTTVETGQQWDSPNGWAPLQWMAYKGLQRYGLNDLALTIRSRWMKLNKSVYLRTGKMVEKYNVEDLSKKGGGGEYPLQDGFGWSNGVYSALAIE</sequence>
<gene>
    <name evidence="3" type="ORF">DDZ15_11595</name>
</gene>
<name>A0A316TMJ9_9BACT</name>
<dbReference type="Gene3D" id="1.50.10.10">
    <property type="match status" value="1"/>
</dbReference>
<dbReference type="PROSITE" id="PS00927">
    <property type="entry name" value="TREHALASE_1"/>
    <property type="match status" value="1"/>
</dbReference>
<dbReference type="PANTHER" id="PTHR23403:SF1">
    <property type="entry name" value="TREHALASE"/>
    <property type="match status" value="1"/>
</dbReference>
<dbReference type="AlphaFoldDB" id="A0A316TMJ9"/>
<comment type="caution">
    <text evidence="3">The sequence shown here is derived from an EMBL/GenBank/DDBJ whole genome shotgun (WGS) entry which is preliminary data.</text>
</comment>
<dbReference type="InterPro" id="IPR012341">
    <property type="entry name" value="6hp_glycosidase-like_sf"/>
</dbReference>
<keyword evidence="2" id="KW-0326">Glycosidase</keyword>
<organism evidence="3 4">
    <name type="scientific">Rhodohalobacter mucosus</name>
    <dbReference type="NCBI Taxonomy" id="2079485"/>
    <lineage>
        <taxon>Bacteria</taxon>
        <taxon>Pseudomonadati</taxon>
        <taxon>Balneolota</taxon>
        <taxon>Balneolia</taxon>
        <taxon>Balneolales</taxon>
        <taxon>Balneolaceae</taxon>
        <taxon>Rhodohalobacter</taxon>
    </lineage>
</organism>
<dbReference type="InterPro" id="IPR018232">
    <property type="entry name" value="Glyco_hydro_37_CS"/>
</dbReference>
<reference evidence="3 4" key="1">
    <citation type="submission" date="2018-05" db="EMBL/GenBank/DDBJ databases">
        <title>Rhodohalobacter halophilus gen. nov., sp. nov., a moderately halophilic member of the family Balneolaceae.</title>
        <authorList>
            <person name="Liu Z.-W."/>
        </authorList>
    </citation>
    <scope>NUCLEOTIDE SEQUENCE [LARGE SCALE GENOMIC DNA]</scope>
    <source>
        <strain evidence="3 4">8A47</strain>
    </source>
</reference>
<keyword evidence="1" id="KW-0378">Hydrolase</keyword>
<dbReference type="PRINTS" id="PR00744">
    <property type="entry name" value="GLHYDRLASE37"/>
</dbReference>
<evidence type="ECO:0000256" key="1">
    <source>
        <dbReference type="ARBA" id="ARBA00022801"/>
    </source>
</evidence>